<dbReference type="InterPro" id="IPR003018">
    <property type="entry name" value="GAF"/>
</dbReference>
<evidence type="ECO:0000256" key="2">
    <source>
        <dbReference type="ARBA" id="ARBA00012438"/>
    </source>
</evidence>
<dbReference type="SMART" id="SM00065">
    <property type="entry name" value="GAF"/>
    <property type="match status" value="1"/>
</dbReference>
<dbReference type="Pfam" id="PF01590">
    <property type="entry name" value="GAF"/>
    <property type="match status" value="1"/>
</dbReference>
<dbReference type="PANTHER" id="PTHR42878">
    <property type="entry name" value="TWO-COMPONENT HISTIDINE KINASE"/>
    <property type="match status" value="1"/>
</dbReference>
<dbReference type="GO" id="GO:0030295">
    <property type="term" value="F:protein kinase activator activity"/>
    <property type="evidence" value="ECO:0007669"/>
    <property type="project" value="TreeGrafter"/>
</dbReference>
<keyword evidence="6" id="KW-0418">Kinase</keyword>
<evidence type="ECO:0000259" key="10">
    <source>
        <dbReference type="PROSITE" id="PS50109"/>
    </source>
</evidence>
<comment type="catalytic activity">
    <reaction evidence="1">
        <text>ATP + protein L-histidine = ADP + protein N-phospho-L-histidine.</text>
        <dbReference type="EC" id="2.7.13.3"/>
    </reaction>
</comment>
<evidence type="ECO:0000256" key="9">
    <source>
        <dbReference type="SAM" id="MobiDB-lite"/>
    </source>
</evidence>
<evidence type="ECO:0000256" key="5">
    <source>
        <dbReference type="ARBA" id="ARBA00022741"/>
    </source>
</evidence>
<dbReference type="GO" id="GO:0000156">
    <property type="term" value="F:phosphorelay response regulator activity"/>
    <property type="evidence" value="ECO:0007669"/>
    <property type="project" value="TreeGrafter"/>
</dbReference>
<evidence type="ECO:0000256" key="6">
    <source>
        <dbReference type="ARBA" id="ARBA00022777"/>
    </source>
</evidence>
<dbReference type="Gene3D" id="3.30.565.10">
    <property type="entry name" value="Histidine kinase-like ATPase, C-terminal domain"/>
    <property type="match status" value="1"/>
</dbReference>
<sequence length="445" mass="47506">MNTSPPPRAGEWPPERPGEGAPAEGREGDPLAPPAPLSIAAEPAPRPLADSLPPALAADVQAIGRIEAVPTILDVICRMTGMRFAAVARVTEERWVACETLDKAGLGLKPGDELAIATTFCQGIVETGTPVVFGNAPEDPAYRDHPVPALYGFQSYVSVPITLRDGRRFGTLCALDPSPRRVDGPETLGMFRLFAELIAAQLAADDELRRARAELTEQRELAVLREQFIAVLGHDLRNPVASIASGARLLGRSVTDETGRKVLALMQSSILRVGGLINNLMDFARARLGEGLELDRRGADPLAPVLESTIDELRSIHPGRQIEARLAIDEPVPADGPRIAQLLSNLLGNALTHGDAASPVRIEATTEGGVFELRVANAGRPIPADALPGLFQPFFRGSVRPNQQGLGLGLFIASEIARVHGGTLEAESGPSETRFTFRMPLPPRD</sequence>
<dbReference type="EMBL" id="RCZP01000037">
    <property type="protein sequence ID" value="TPG47067.1"/>
    <property type="molecule type" value="Genomic_DNA"/>
</dbReference>
<dbReference type="Gene3D" id="1.10.287.130">
    <property type="match status" value="1"/>
</dbReference>
<proteinExistence type="predicted"/>
<evidence type="ECO:0000256" key="7">
    <source>
        <dbReference type="ARBA" id="ARBA00022840"/>
    </source>
</evidence>
<protein>
    <recommendedName>
        <fullName evidence="2">histidine kinase</fullName>
        <ecNumber evidence="2">2.7.13.3</ecNumber>
    </recommendedName>
</protein>
<dbReference type="GO" id="GO:0007234">
    <property type="term" value="P:osmosensory signaling via phosphorelay pathway"/>
    <property type="evidence" value="ECO:0007669"/>
    <property type="project" value="TreeGrafter"/>
</dbReference>
<keyword evidence="12" id="KW-1185">Reference proteome</keyword>
<dbReference type="AlphaFoldDB" id="A0A502FCD2"/>
<dbReference type="SUPFAM" id="SSF47384">
    <property type="entry name" value="Homodimeric domain of signal transducing histidine kinase"/>
    <property type="match status" value="1"/>
</dbReference>
<keyword evidence="5" id="KW-0547">Nucleotide-binding</keyword>
<dbReference type="SUPFAM" id="SSF55781">
    <property type="entry name" value="GAF domain-like"/>
    <property type="match status" value="1"/>
</dbReference>
<dbReference type="InterPro" id="IPR003661">
    <property type="entry name" value="HisK_dim/P_dom"/>
</dbReference>
<dbReference type="EC" id="2.7.13.3" evidence="2"/>
<evidence type="ECO:0000256" key="4">
    <source>
        <dbReference type="ARBA" id="ARBA00022679"/>
    </source>
</evidence>
<organism evidence="11 12">
    <name type="scientific">Muricoccus nepalensis</name>
    <dbReference type="NCBI Taxonomy" id="1854500"/>
    <lineage>
        <taxon>Bacteria</taxon>
        <taxon>Pseudomonadati</taxon>
        <taxon>Pseudomonadota</taxon>
        <taxon>Alphaproteobacteria</taxon>
        <taxon>Acetobacterales</taxon>
        <taxon>Roseomonadaceae</taxon>
        <taxon>Muricoccus</taxon>
    </lineage>
</organism>
<dbReference type="PROSITE" id="PS50109">
    <property type="entry name" value="HIS_KIN"/>
    <property type="match status" value="1"/>
</dbReference>
<dbReference type="PANTHER" id="PTHR42878:SF7">
    <property type="entry name" value="SENSOR HISTIDINE KINASE GLRK"/>
    <property type="match status" value="1"/>
</dbReference>
<dbReference type="CDD" id="cd00075">
    <property type="entry name" value="HATPase"/>
    <property type="match status" value="1"/>
</dbReference>
<evidence type="ECO:0000256" key="8">
    <source>
        <dbReference type="ARBA" id="ARBA00023012"/>
    </source>
</evidence>
<feature type="compositionally biased region" description="Low complexity" evidence="9">
    <location>
        <begin position="37"/>
        <end position="46"/>
    </location>
</feature>
<keyword evidence="7" id="KW-0067">ATP-binding</keyword>
<dbReference type="Pfam" id="PF02518">
    <property type="entry name" value="HATPase_c"/>
    <property type="match status" value="1"/>
</dbReference>
<dbReference type="Gene3D" id="3.30.450.40">
    <property type="match status" value="1"/>
</dbReference>
<dbReference type="GO" id="GO:0005524">
    <property type="term" value="F:ATP binding"/>
    <property type="evidence" value="ECO:0007669"/>
    <property type="project" value="UniProtKB-KW"/>
</dbReference>
<evidence type="ECO:0000313" key="12">
    <source>
        <dbReference type="Proteomes" id="UP000317078"/>
    </source>
</evidence>
<dbReference type="InterPro" id="IPR050351">
    <property type="entry name" value="BphY/WalK/GraS-like"/>
</dbReference>
<dbReference type="OrthoDB" id="9795133at2"/>
<dbReference type="PRINTS" id="PR00344">
    <property type="entry name" value="BCTRLSENSOR"/>
</dbReference>
<keyword evidence="8" id="KW-0902">Two-component regulatory system</keyword>
<feature type="region of interest" description="Disordered" evidence="9">
    <location>
        <begin position="424"/>
        <end position="445"/>
    </location>
</feature>
<dbReference type="RefSeq" id="WP_140886280.1">
    <property type="nucleotide sequence ID" value="NZ_RCZP01000037.1"/>
</dbReference>
<feature type="domain" description="Histidine kinase" evidence="10">
    <location>
        <begin position="231"/>
        <end position="443"/>
    </location>
</feature>
<dbReference type="SUPFAM" id="SSF55874">
    <property type="entry name" value="ATPase domain of HSP90 chaperone/DNA topoisomerase II/histidine kinase"/>
    <property type="match status" value="1"/>
</dbReference>
<dbReference type="Pfam" id="PF00512">
    <property type="entry name" value="HisKA"/>
    <property type="match status" value="1"/>
</dbReference>
<dbReference type="InterPro" id="IPR005467">
    <property type="entry name" value="His_kinase_dom"/>
</dbReference>
<evidence type="ECO:0000256" key="3">
    <source>
        <dbReference type="ARBA" id="ARBA00022553"/>
    </source>
</evidence>
<accession>A0A502FCD2</accession>
<dbReference type="SMART" id="SM00387">
    <property type="entry name" value="HATPase_c"/>
    <property type="match status" value="1"/>
</dbReference>
<feature type="compositionally biased region" description="Basic and acidic residues" evidence="9">
    <location>
        <begin position="13"/>
        <end position="29"/>
    </location>
</feature>
<feature type="region of interest" description="Disordered" evidence="9">
    <location>
        <begin position="1"/>
        <end position="46"/>
    </location>
</feature>
<dbReference type="Proteomes" id="UP000317078">
    <property type="component" value="Unassembled WGS sequence"/>
</dbReference>
<dbReference type="InterPro" id="IPR036890">
    <property type="entry name" value="HATPase_C_sf"/>
</dbReference>
<evidence type="ECO:0000256" key="1">
    <source>
        <dbReference type="ARBA" id="ARBA00000085"/>
    </source>
</evidence>
<evidence type="ECO:0000313" key="11">
    <source>
        <dbReference type="EMBL" id="TPG47067.1"/>
    </source>
</evidence>
<keyword evidence="4" id="KW-0808">Transferase</keyword>
<dbReference type="InterPro" id="IPR003594">
    <property type="entry name" value="HATPase_dom"/>
</dbReference>
<dbReference type="InterPro" id="IPR036097">
    <property type="entry name" value="HisK_dim/P_sf"/>
</dbReference>
<gene>
    <name evidence="11" type="ORF">EAH89_24085</name>
</gene>
<dbReference type="GO" id="GO:0000155">
    <property type="term" value="F:phosphorelay sensor kinase activity"/>
    <property type="evidence" value="ECO:0007669"/>
    <property type="project" value="InterPro"/>
</dbReference>
<reference evidence="11 12" key="1">
    <citation type="journal article" date="2019" name="Environ. Microbiol.">
        <title>Species interactions and distinct microbial communities in high Arctic permafrost affected cryosols are associated with the CH4 and CO2 gas fluxes.</title>
        <authorList>
            <person name="Altshuler I."/>
            <person name="Hamel J."/>
            <person name="Turney S."/>
            <person name="Magnuson E."/>
            <person name="Levesque R."/>
            <person name="Greer C."/>
            <person name="Whyte L.G."/>
        </authorList>
    </citation>
    <scope>NUCLEOTIDE SEQUENCE [LARGE SCALE GENOMIC DNA]</scope>
    <source>
        <strain evidence="11 12">S9.3B</strain>
    </source>
</reference>
<dbReference type="SMART" id="SM00388">
    <property type="entry name" value="HisKA"/>
    <property type="match status" value="1"/>
</dbReference>
<comment type="caution">
    <text evidence="11">The sequence shown here is derived from an EMBL/GenBank/DDBJ whole genome shotgun (WGS) entry which is preliminary data.</text>
</comment>
<dbReference type="InterPro" id="IPR004358">
    <property type="entry name" value="Sig_transdc_His_kin-like_C"/>
</dbReference>
<keyword evidence="3" id="KW-0597">Phosphoprotein</keyword>
<dbReference type="InterPro" id="IPR029016">
    <property type="entry name" value="GAF-like_dom_sf"/>
</dbReference>
<name>A0A502FCD2_9PROT</name>
<dbReference type="CDD" id="cd00082">
    <property type="entry name" value="HisKA"/>
    <property type="match status" value="1"/>
</dbReference>